<feature type="binding site" evidence="6">
    <location>
        <position position="200"/>
    </location>
    <ligand>
        <name>S-adenosyl-L-methionine</name>
        <dbReference type="ChEBI" id="CHEBI:59789"/>
    </ligand>
</feature>
<dbReference type="Gene3D" id="3.40.50.150">
    <property type="entry name" value="Vaccinia Virus protein VP39"/>
    <property type="match status" value="1"/>
</dbReference>
<keyword evidence="4 6" id="KW-0808">Transferase</keyword>
<feature type="binding site" evidence="6">
    <location>
        <position position="261"/>
    </location>
    <ligand>
        <name>S-adenosyl-L-methionine</name>
        <dbReference type="ChEBI" id="CHEBI:59789"/>
    </ligand>
</feature>
<dbReference type="PIRSF" id="PIRSF000401">
    <property type="entry name" value="RPL11_MTase"/>
    <property type="match status" value="1"/>
</dbReference>
<organism evidence="7 8">
    <name type="scientific">Kingella potus</name>
    <dbReference type="NCBI Taxonomy" id="265175"/>
    <lineage>
        <taxon>Bacteria</taxon>
        <taxon>Pseudomonadati</taxon>
        <taxon>Pseudomonadota</taxon>
        <taxon>Betaproteobacteria</taxon>
        <taxon>Neisseriales</taxon>
        <taxon>Neisseriaceae</taxon>
        <taxon>Kingella</taxon>
    </lineage>
</organism>
<evidence type="ECO:0000313" key="7">
    <source>
        <dbReference type="EMBL" id="STR00548.1"/>
    </source>
</evidence>
<evidence type="ECO:0000256" key="3">
    <source>
        <dbReference type="ARBA" id="ARBA00022603"/>
    </source>
</evidence>
<comment type="subcellular location">
    <subcellularLocation>
        <location evidence="6">Cytoplasm</location>
    </subcellularLocation>
</comment>
<dbReference type="InterPro" id="IPR004498">
    <property type="entry name" value="Ribosomal_PrmA_MeTrfase"/>
</dbReference>
<dbReference type="InterPro" id="IPR029063">
    <property type="entry name" value="SAM-dependent_MTases_sf"/>
</dbReference>
<keyword evidence="7" id="KW-0689">Ribosomal protein</keyword>
<dbReference type="GO" id="GO:0005829">
    <property type="term" value="C:cytosol"/>
    <property type="evidence" value="ECO:0007669"/>
    <property type="project" value="TreeGrafter"/>
</dbReference>
<comment type="similarity">
    <text evidence="1 6">Belongs to the methyltransferase superfamily. PrmA family.</text>
</comment>
<dbReference type="Pfam" id="PF06325">
    <property type="entry name" value="PrmA"/>
    <property type="match status" value="1"/>
</dbReference>
<evidence type="ECO:0000313" key="8">
    <source>
        <dbReference type="Proteomes" id="UP000254293"/>
    </source>
</evidence>
<name>A0A377R165_9NEIS</name>
<feature type="binding site" evidence="6">
    <location>
        <position position="222"/>
    </location>
    <ligand>
        <name>S-adenosyl-L-methionine</name>
        <dbReference type="ChEBI" id="CHEBI:59789"/>
    </ligand>
</feature>
<keyword evidence="5 6" id="KW-0949">S-adenosyl-L-methionine</keyword>
<dbReference type="PANTHER" id="PTHR43648">
    <property type="entry name" value="ELECTRON TRANSFER FLAVOPROTEIN BETA SUBUNIT LYSINE METHYLTRANSFERASE"/>
    <property type="match status" value="1"/>
</dbReference>
<feature type="binding site" evidence="6">
    <location>
        <position position="179"/>
    </location>
    <ligand>
        <name>S-adenosyl-L-methionine</name>
        <dbReference type="ChEBI" id="CHEBI:59789"/>
    </ligand>
</feature>
<dbReference type="EC" id="2.1.1.-" evidence="6"/>
<evidence type="ECO:0000256" key="5">
    <source>
        <dbReference type="ARBA" id="ARBA00022691"/>
    </source>
</evidence>
<protein>
    <recommendedName>
        <fullName evidence="6">Ribosomal protein L11 methyltransferase</fullName>
        <shortName evidence="6">L11 Mtase</shortName>
        <ecNumber evidence="6">2.1.1.-</ecNumber>
    </recommendedName>
</protein>
<dbReference type="HAMAP" id="MF_00735">
    <property type="entry name" value="Methyltr_PrmA"/>
    <property type="match status" value="1"/>
</dbReference>
<dbReference type="Proteomes" id="UP000254293">
    <property type="component" value="Unassembled WGS sequence"/>
</dbReference>
<sequence>MRIAQPKARFPCFQTACNPANPIFFRKPDMTYRQTTFIVNERTAEEFSDALMAYGALSAAIEDAYAGTEEEQAIFGEPGMPAEQVWQNSKVLALFAGDADVAAAIAAAAASLGIAVPPYRSEELPEQDWVRLTQSQFEPIRISDRLWITPSWHTAPDPAAVSLQLDPGLAFGTGSHPTTRLCLQWLDRHLKGGETVLDYGCGSGILAIAALKLGAAAADGTDIDPQAVSAAQSNAATNAVPARFFLPDALPAGQYGIVLANILANPLRLLAALLAERTQQGGRIVLSGLLAEQAGELSAVYSQWFDLDPAVSDEGWACLSGVKR</sequence>
<keyword evidence="7" id="KW-0687">Ribonucleoprotein</keyword>
<evidence type="ECO:0000256" key="2">
    <source>
        <dbReference type="ARBA" id="ARBA00022490"/>
    </source>
</evidence>
<comment type="catalytic activity">
    <reaction evidence="6">
        <text>L-lysyl-[protein] + 3 S-adenosyl-L-methionine = N(6),N(6),N(6)-trimethyl-L-lysyl-[protein] + 3 S-adenosyl-L-homocysteine + 3 H(+)</text>
        <dbReference type="Rhea" id="RHEA:54192"/>
        <dbReference type="Rhea" id="RHEA-COMP:9752"/>
        <dbReference type="Rhea" id="RHEA-COMP:13826"/>
        <dbReference type="ChEBI" id="CHEBI:15378"/>
        <dbReference type="ChEBI" id="CHEBI:29969"/>
        <dbReference type="ChEBI" id="CHEBI:57856"/>
        <dbReference type="ChEBI" id="CHEBI:59789"/>
        <dbReference type="ChEBI" id="CHEBI:61961"/>
    </reaction>
</comment>
<dbReference type="PANTHER" id="PTHR43648:SF1">
    <property type="entry name" value="ELECTRON TRANSFER FLAVOPROTEIN BETA SUBUNIT LYSINE METHYLTRANSFERASE"/>
    <property type="match status" value="1"/>
</dbReference>
<dbReference type="EMBL" id="UGJJ01000001">
    <property type="protein sequence ID" value="STR00548.1"/>
    <property type="molecule type" value="Genomic_DNA"/>
</dbReference>
<dbReference type="GO" id="GO:0032259">
    <property type="term" value="P:methylation"/>
    <property type="evidence" value="ECO:0007669"/>
    <property type="project" value="UniProtKB-KW"/>
</dbReference>
<dbReference type="GO" id="GO:0005840">
    <property type="term" value="C:ribosome"/>
    <property type="evidence" value="ECO:0007669"/>
    <property type="project" value="UniProtKB-KW"/>
</dbReference>
<keyword evidence="2 6" id="KW-0963">Cytoplasm</keyword>
<proteinExistence type="inferred from homology"/>
<dbReference type="AlphaFoldDB" id="A0A377R165"/>
<dbReference type="InterPro" id="IPR050078">
    <property type="entry name" value="Ribosomal_L11_MeTrfase_PrmA"/>
</dbReference>
<keyword evidence="3 6" id="KW-0489">Methyltransferase</keyword>
<reference evidence="7 8" key="1">
    <citation type="submission" date="2018-06" db="EMBL/GenBank/DDBJ databases">
        <authorList>
            <consortium name="Pathogen Informatics"/>
            <person name="Doyle S."/>
        </authorList>
    </citation>
    <scope>NUCLEOTIDE SEQUENCE [LARGE SCALE GENOMIC DNA]</scope>
    <source>
        <strain evidence="7 8">NCTC13336</strain>
    </source>
</reference>
<dbReference type="NCBIfam" id="TIGR00406">
    <property type="entry name" value="prmA"/>
    <property type="match status" value="1"/>
</dbReference>
<evidence type="ECO:0000256" key="1">
    <source>
        <dbReference type="ARBA" id="ARBA00009741"/>
    </source>
</evidence>
<comment type="function">
    <text evidence="6">Methylates ribosomal protein L11.</text>
</comment>
<accession>A0A377R165</accession>
<dbReference type="GO" id="GO:0016279">
    <property type="term" value="F:protein-lysine N-methyltransferase activity"/>
    <property type="evidence" value="ECO:0007669"/>
    <property type="project" value="TreeGrafter"/>
</dbReference>
<dbReference type="SUPFAM" id="SSF53335">
    <property type="entry name" value="S-adenosyl-L-methionine-dependent methyltransferases"/>
    <property type="match status" value="1"/>
</dbReference>
<gene>
    <name evidence="6 7" type="primary">prmA</name>
    <name evidence="7" type="ORF">NCTC13336_00757</name>
</gene>
<evidence type="ECO:0000256" key="4">
    <source>
        <dbReference type="ARBA" id="ARBA00022679"/>
    </source>
</evidence>
<evidence type="ECO:0000256" key="6">
    <source>
        <dbReference type="HAMAP-Rule" id="MF_00735"/>
    </source>
</evidence>
<keyword evidence="8" id="KW-1185">Reference proteome</keyword>